<keyword evidence="9" id="KW-1185">Reference proteome</keyword>
<protein>
    <submittedName>
        <fullName evidence="8">Betaine/Carnitine/Choline transporter family</fullName>
    </submittedName>
</protein>
<keyword evidence="6 7" id="KW-0472">Membrane</keyword>
<evidence type="ECO:0000256" key="5">
    <source>
        <dbReference type="ARBA" id="ARBA00022989"/>
    </source>
</evidence>
<feature type="transmembrane region" description="Helical" evidence="7">
    <location>
        <begin position="202"/>
        <end position="223"/>
    </location>
</feature>
<feature type="transmembrane region" description="Helical" evidence="7">
    <location>
        <begin position="325"/>
        <end position="346"/>
    </location>
</feature>
<dbReference type="InterPro" id="IPR018093">
    <property type="entry name" value="BCCT_CS"/>
</dbReference>
<comment type="subcellular location">
    <subcellularLocation>
        <location evidence="1">Cell membrane</location>
        <topology evidence="1">Multi-pass membrane protein</topology>
    </subcellularLocation>
</comment>
<dbReference type="InterPro" id="IPR000060">
    <property type="entry name" value="BCCT_transptr"/>
</dbReference>
<reference evidence="8 9" key="1">
    <citation type="journal article" date="2009" name="Science">
        <title>Green evolution and dynamic adaptations revealed by genomes of the marine picoeukaryotes Micromonas.</title>
        <authorList>
            <person name="Worden A.Z."/>
            <person name="Lee J.H."/>
            <person name="Mock T."/>
            <person name="Rouze P."/>
            <person name="Simmons M.P."/>
            <person name="Aerts A.L."/>
            <person name="Allen A.E."/>
            <person name="Cuvelier M.L."/>
            <person name="Derelle E."/>
            <person name="Everett M.V."/>
            <person name="Foulon E."/>
            <person name="Grimwood J."/>
            <person name="Gundlach H."/>
            <person name="Henrissat B."/>
            <person name="Napoli C."/>
            <person name="McDonald S.M."/>
            <person name="Parker M.S."/>
            <person name="Rombauts S."/>
            <person name="Salamov A."/>
            <person name="Von Dassow P."/>
            <person name="Badger J.H."/>
            <person name="Coutinho P.M."/>
            <person name="Demir E."/>
            <person name="Dubchak I."/>
            <person name="Gentemann C."/>
            <person name="Eikrem W."/>
            <person name="Gready J.E."/>
            <person name="John U."/>
            <person name="Lanier W."/>
            <person name="Lindquist E.A."/>
            <person name="Lucas S."/>
            <person name="Mayer K.F."/>
            <person name="Moreau H."/>
            <person name="Not F."/>
            <person name="Otillar R."/>
            <person name="Panaud O."/>
            <person name="Pangilinan J."/>
            <person name="Paulsen I."/>
            <person name="Piegu B."/>
            <person name="Poliakov A."/>
            <person name="Robbens S."/>
            <person name="Schmutz J."/>
            <person name="Toulza E."/>
            <person name="Wyss T."/>
            <person name="Zelensky A."/>
            <person name="Zhou K."/>
            <person name="Armbrust E.V."/>
            <person name="Bhattacharya D."/>
            <person name="Goodenough U.W."/>
            <person name="Van de Peer Y."/>
            <person name="Grigoriev I.V."/>
        </authorList>
    </citation>
    <scope>NUCLEOTIDE SEQUENCE [LARGE SCALE GENOMIC DNA]</scope>
    <source>
        <strain evidence="9">RCC299 / NOUM17</strain>
    </source>
</reference>
<keyword evidence="5 7" id="KW-1133">Transmembrane helix</keyword>
<sequence length="634" mass="69513">MSNQVTEWKTWITYNFTWFYIGAFNAWIIFLLYVAFSKYGKIKLGRADEKPEFNNISWFSMLFSCGIAVGVYTLGVAEPMYYYRGSHNLQGRGDTPTDDERAQQALLQTFYHWGLHAWGPYITVALGLGIVCYRWNMPLTMRSAFYPLIGNLIYSPVGDIIDAVSIACTTFGVCTSLGLGVDQIVAYYAALQNKTYTALERIDAQTATIIVMTLVANISVVLGLHKGIQVLSTITFSLGLFVLIATLLLDNTWFLLNSVVQSTGHYLQHVVQIGFRTDSTTFDAGPEWMMNSWTIFYWGWWVSWAPFVGMFIARISRGRTIRQIVVGALVAPTLFSFLWLGVWGSLGIKMQRVAELVLGDGTPNTDGSSSCSTWGYAGGAPTSAAAIALANDGYFAEFLWGLLLIGITLYFITSSDSGSYVDDVISANGLANPPIGQKVFWCWTEGAVAIALLRGGYESGQNALGAVQAVSIVAGLPFTVAICFMCTSIWRALKIDSGDADICHANLFSTGTLDIFDLYKTGPADEPSTARYTLAERLTNYAQSIFAPFVGIFKTCESLFGEGSVLAKLHGFINFSFFILWLVFLIVSGSDADYAWIGWTFYMFMVLRSASSAATSGPSTTSTATCLKISSARS</sequence>
<evidence type="ECO:0000256" key="7">
    <source>
        <dbReference type="SAM" id="Phobius"/>
    </source>
</evidence>
<name>C1E771_MICCC</name>
<proteinExistence type="predicted"/>
<dbReference type="GO" id="GO:0005886">
    <property type="term" value="C:plasma membrane"/>
    <property type="evidence" value="ECO:0007669"/>
    <property type="project" value="UniProtKB-SubCell"/>
</dbReference>
<dbReference type="GeneID" id="8243586"/>
<gene>
    <name evidence="8" type="ORF">MICPUN_90882</name>
</gene>
<feature type="transmembrane region" description="Helical" evidence="7">
    <location>
        <begin position="569"/>
        <end position="588"/>
    </location>
</feature>
<dbReference type="OMA" id="VHAWAIY"/>
<feature type="transmembrane region" description="Helical" evidence="7">
    <location>
        <begin position="118"/>
        <end position="136"/>
    </location>
</feature>
<evidence type="ECO:0000256" key="4">
    <source>
        <dbReference type="ARBA" id="ARBA00022692"/>
    </source>
</evidence>
<feature type="transmembrane region" description="Helical" evidence="7">
    <location>
        <begin position="56"/>
        <end position="77"/>
    </location>
</feature>
<keyword evidence="4 7" id="KW-0812">Transmembrane</keyword>
<dbReference type="RefSeq" id="XP_002502671.1">
    <property type="nucleotide sequence ID" value="XM_002502625.1"/>
</dbReference>
<feature type="transmembrane region" description="Helical" evidence="7">
    <location>
        <begin position="394"/>
        <end position="412"/>
    </location>
</feature>
<evidence type="ECO:0000313" key="9">
    <source>
        <dbReference type="Proteomes" id="UP000002009"/>
    </source>
</evidence>
<dbReference type="PROSITE" id="PS01303">
    <property type="entry name" value="BCCT"/>
    <property type="match status" value="1"/>
</dbReference>
<dbReference type="PANTHER" id="PTHR30047:SF7">
    <property type="entry name" value="HIGH-AFFINITY CHOLINE TRANSPORT PROTEIN"/>
    <property type="match status" value="1"/>
</dbReference>
<evidence type="ECO:0000313" key="8">
    <source>
        <dbReference type="EMBL" id="ACO63929.1"/>
    </source>
</evidence>
<feature type="transmembrane region" description="Helical" evidence="7">
    <location>
        <begin position="463"/>
        <end position="486"/>
    </location>
</feature>
<dbReference type="Proteomes" id="UP000002009">
    <property type="component" value="Chromosome 5"/>
</dbReference>
<feature type="transmembrane region" description="Helical" evidence="7">
    <location>
        <begin position="16"/>
        <end position="36"/>
    </location>
</feature>
<evidence type="ECO:0000256" key="1">
    <source>
        <dbReference type="ARBA" id="ARBA00004651"/>
    </source>
</evidence>
<dbReference type="OrthoDB" id="1045822at2759"/>
<accession>C1E771</accession>
<dbReference type="EMBL" id="CP001326">
    <property type="protein sequence ID" value="ACO63929.1"/>
    <property type="molecule type" value="Genomic_DNA"/>
</dbReference>
<dbReference type="GO" id="GO:0022857">
    <property type="term" value="F:transmembrane transporter activity"/>
    <property type="evidence" value="ECO:0007669"/>
    <property type="project" value="InterPro"/>
</dbReference>
<feature type="transmembrane region" description="Helical" evidence="7">
    <location>
        <begin position="157"/>
        <end position="190"/>
    </location>
</feature>
<feature type="transmembrane region" description="Helical" evidence="7">
    <location>
        <begin position="295"/>
        <end position="313"/>
    </location>
</feature>
<keyword evidence="3" id="KW-1003">Cell membrane</keyword>
<feature type="transmembrane region" description="Helical" evidence="7">
    <location>
        <begin position="230"/>
        <end position="249"/>
    </location>
</feature>
<dbReference type="PANTHER" id="PTHR30047">
    <property type="entry name" value="HIGH-AFFINITY CHOLINE TRANSPORT PROTEIN-RELATED"/>
    <property type="match status" value="1"/>
</dbReference>
<evidence type="ECO:0000256" key="3">
    <source>
        <dbReference type="ARBA" id="ARBA00022475"/>
    </source>
</evidence>
<evidence type="ECO:0000256" key="6">
    <source>
        <dbReference type="ARBA" id="ARBA00023136"/>
    </source>
</evidence>
<organism evidence="8 9">
    <name type="scientific">Micromonas commoda (strain RCC299 / NOUM17 / CCMP2709)</name>
    <name type="common">Picoplanktonic green alga</name>
    <dbReference type="NCBI Taxonomy" id="296587"/>
    <lineage>
        <taxon>Eukaryota</taxon>
        <taxon>Viridiplantae</taxon>
        <taxon>Chlorophyta</taxon>
        <taxon>Mamiellophyceae</taxon>
        <taxon>Mamiellales</taxon>
        <taxon>Mamiellaceae</taxon>
        <taxon>Micromonas</taxon>
    </lineage>
</organism>
<dbReference type="AlphaFoldDB" id="C1E771"/>
<dbReference type="KEGG" id="mis:MICPUN_90882"/>
<dbReference type="Pfam" id="PF02028">
    <property type="entry name" value="BCCT"/>
    <property type="match status" value="1"/>
</dbReference>
<evidence type="ECO:0000256" key="2">
    <source>
        <dbReference type="ARBA" id="ARBA00022448"/>
    </source>
</evidence>
<keyword evidence="2" id="KW-0813">Transport</keyword>